<dbReference type="PANTHER" id="PTHR46060:SF1">
    <property type="entry name" value="MARINER MOS1 TRANSPOSASE-LIKE PROTEIN"/>
    <property type="match status" value="1"/>
</dbReference>
<dbReference type="EMBL" id="CAKOGL010000029">
    <property type="protein sequence ID" value="CAH2106262.1"/>
    <property type="molecule type" value="Genomic_DNA"/>
</dbReference>
<reference evidence="2" key="1">
    <citation type="submission" date="2022-03" db="EMBL/GenBank/DDBJ databases">
        <authorList>
            <person name="Tunstrom K."/>
        </authorList>
    </citation>
    <scope>NUCLEOTIDE SEQUENCE</scope>
</reference>
<evidence type="ECO:0000313" key="2">
    <source>
        <dbReference type="EMBL" id="CAH2106262.1"/>
    </source>
</evidence>
<accession>A0AAU9V3A3</accession>
<evidence type="ECO:0000313" key="3">
    <source>
        <dbReference type="Proteomes" id="UP001153954"/>
    </source>
</evidence>
<comment type="caution">
    <text evidence="2">The sequence shown here is derived from an EMBL/GenBank/DDBJ whole genome shotgun (WGS) entry which is preliminary data.</text>
</comment>
<dbReference type="PANTHER" id="PTHR46060">
    <property type="entry name" value="MARINER MOS1 TRANSPOSASE-LIKE PROTEIN"/>
    <property type="match status" value="1"/>
</dbReference>
<dbReference type="Proteomes" id="UP001153954">
    <property type="component" value="Unassembled WGS sequence"/>
</dbReference>
<dbReference type="InterPro" id="IPR052709">
    <property type="entry name" value="Transposase-MT_Hybrid"/>
</dbReference>
<dbReference type="AlphaFoldDB" id="A0AAU9V3A3"/>
<keyword evidence="3" id="KW-1185">Reference proteome</keyword>
<feature type="region of interest" description="Disordered" evidence="1">
    <location>
        <begin position="27"/>
        <end position="51"/>
    </location>
</feature>
<evidence type="ECO:0000256" key="1">
    <source>
        <dbReference type="SAM" id="MobiDB-lite"/>
    </source>
</evidence>
<proteinExistence type="predicted"/>
<sequence length="116" mass="13296">MSKKAYGESAMSITRVYVWYKRFQDGREEVEDDERPGCLSTSRTNENMEKGKEMVLNDRRIIIREVTDGVGISVSSCHKNFTVSEDIVQEVVEAPELQLRISPDSYSSVVVQFDRL</sequence>
<organism evidence="2 3">
    <name type="scientific">Euphydryas editha</name>
    <name type="common">Edith's checkerspot</name>
    <dbReference type="NCBI Taxonomy" id="104508"/>
    <lineage>
        <taxon>Eukaryota</taxon>
        <taxon>Metazoa</taxon>
        <taxon>Ecdysozoa</taxon>
        <taxon>Arthropoda</taxon>
        <taxon>Hexapoda</taxon>
        <taxon>Insecta</taxon>
        <taxon>Pterygota</taxon>
        <taxon>Neoptera</taxon>
        <taxon>Endopterygota</taxon>
        <taxon>Lepidoptera</taxon>
        <taxon>Glossata</taxon>
        <taxon>Ditrysia</taxon>
        <taxon>Papilionoidea</taxon>
        <taxon>Nymphalidae</taxon>
        <taxon>Nymphalinae</taxon>
        <taxon>Euphydryas</taxon>
    </lineage>
</organism>
<protein>
    <submittedName>
        <fullName evidence="2">Uncharacterized protein</fullName>
    </submittedName>
</protein>
<gene>
    <name evidence="2" type="ORF">EEDITHA_LOCUS20419</name>
</gene>
<name>A0AAU9V3A3_EUPED</name>